<dbReference type="FunFam" id="3.40.1810.10:FF:000006">
    <property type="entry name" value="Agamous-like MADS-box protein AGL62"/>
    <property type="match status" value="1"/>
</dbReference>
<proteinExistence type="predicted"/>
<evidence type="ECO:0000256" key="2">
    <source>
        <dbReference type="ARBA" id="ARBA00023015"/>
    </source>
</evidence>
<sequence>MAPRVSKGRRKIEMKKITNKSNLQVTFSKRRSGLFKKASELCILCGAEIGLIVFSPSDKLFSFGHPNLNIMAQDYLGGVLPHASDATQLMEVNLRELNAQLAKFNNQVEIETKRAEELTRLRKVVKAQWWWASPISEMTIPQLNQFNLALEELRRKVTRQSEITLVRNAMTPPALFFAASSSFNHMPNLLMPQNSRGFGGNATNYYGFNMKGYDPNNNGFY</sequence>
<dbReference type="Gene3D" id="3.40.1810.10">
    <property type="entry name" value="Transcription factor, MADS-box"/>
    <property type="match status" value="1"/>
</dbReference>
<evidence type="ECO:0000313" key="9">
    <source>
        <dbReference type="Proteomes" id="UP001367508"/>
    </source>
</evidence>
<dbReference type="PRINTS" id="PR00404">
    <property type="entry name" value="MADSDOMAIN"/>
</dbReference>
<feature type="domain" description="MADS-box" evidence="7">
    <location>
        <begin position="7"/>
        <end position="67"/>
    </location>
</feature>
<dbReference type="PROSITE" id="PS50066">
    <property type="entry name" value="MADS_BOX_2"/>
    <property type="match status" value="1"/>
</dbReference>
<dbReference type="EMBL" id="JAYMYQ010000010">
    <property type="protein sequence ID" value="KAK7308129.1"/>
    <property type="molecule type" value="Genomic_DNA"/>
</dbReference>
<keyword evidence="2" id="KW-0805">Transcription regulation</keyword>
<keyword evidence="4" id="KW-0804">Transcription</keyword>
<dbReference type="GO" id="GO:0000978">
    <property type="term" value="F:RNA polymerase II cis-regulatory region sequence-specific DNA binding"/>
    <property type="evidence" value="ECO:0007669"/>
    <property type="project" value="TreeGrafter"/>
</dbReference>
<dbReference type="SMART" id="SM00432">
    <property type="entry name" value="MADS"/>
    <property type="match status" value="1"/>
</dbReference>
<evidence type="ECO:0000259" key="7">
    <source>
        <dbReference type="PROSITE" id="PS50066"/>
    </source>
</evidence>
<dbReference type="AlphaFoldDB" id="A0AAN9K143"/>
<gene>
    <name evidence="8" type="ORF">VNO77_41726</name>
</gene>
<organism evidence="8 9">
    <name type="scientific">Canavalia gladiata</name>
    <name type="common">Sword bean</name>
    <name type="synonym">Dolichos gladiatus</name>
    <dbReference type="NCBI Taxonomy" id="3824"/>
    <lineage>
        <taxon>Eukaryota</taxon>
        <taxon>Viridiplantae</taxon>
        <taxon>Streptophyta</taxon>
        <taxon>Embryophyta</taxon>
        <taxon>Tracheophyta</taxon>
        <taxon>Spermatophyta</taxon>
        <taxon>Magnoliopsida</taxon>
        <taxon>eudicotyledons</taxon>
        <taxon>Gunneridae</taxon>
        <taxon>Pentapetalae</taxon>
        <taxon>rosids</taxon>
        <taxon>fabids</taxon>
        <taxon>Fabales</taxon>
        <taxon>Fabaceae</taxon>
        <taxon>Papilionoideae</taxon>
        <taxon>50 kb inversion clade</taxon>
        <taxon>NPAAA clade</taxon>
        <taxon>indigoferoid/millettioid clade</taxon>
        <taxon>Phaseoleae</taxon>
        <taxon>Canavalia</taxon>
    </lineage>
</organism>
<evidence type="ECO:0000313" key="8">
    <source>
        <dbReference type="EMBL" id="KAK7308129.1"/>
    </source>
</evidence>
<keyword evidence="6" id="KW-0175">Coiled coil</keyword>
<evidence type="ECO:0000256" key="4">
    <source>
        <dbReference type="ARBA" id="ARBA00023163"/>
    </source>
</evidence>
<comment type="caution">
    <text evidence="8">The sequence shown here is derived from an EMBL/GenBank/DDBJ whole genome shotgun (WGS) entry which is preliminary data.</text>
</comment>
<protein>
    <recommendedName>
        <fullName evidence="7">MADS-box domain-containing protein</fullName>
    </recommendedName>
</protein>
<dbReference type="PANTHER" id="PTHR11945">
    <property type="entry name" value="MADS BOX PROTEIN"/>
    <property type="match status" value="1"/>
</dbReference>
<accession>A0AAN9K143</accession>
<evidence type="ECO:0000256" key="1">
    <source>
        <dbReference type="ARBA" id="ARBA00004123"/>
    </source>
</evidence>
<dbReference type="InterPro" id="IPR002100">
    <property type="entry name" value="TF_MADSbox"/>
</dbReference>
<dbReference type="Pfam" id="PF00319">
    <property type="entry name" value="SRF-TF"/>
    <property type="match status" value="1"/>
</dbReference>
<dbReference type="GO" id="GO:0046983">
    <property type="term" value="F:protein dimerization activity"/>
    <property type="evidence" value="ECO:0007669"/>
    <property type="project" value="InterPro"/>
</dbReference>
<name>A0AAN9K143_CANGL</name>
<comment type="subcellular location">
    <subcellularLocation>
        <location evidence="1">Nucleus</location>
    </subcellularLocation>
</comment>
<dbReference type="Proteomes" id="UP001367508">
    <property type="component" value="Unassembled WGS sequence"/>
</dbReference>
<dbReference type="InterPro" id="IPR033896">
    <property type="entry name" value="MEF2-like_N"/>
</dbReference>
<dbReference type="GO" id="GO:0000981">
    <property type="term" value="F:DNA-binding transcription factor activity, RNA polymerase II-specific"/>
    <property type="evidence" value="ECO:0007669"/>
    <property type="project" value="TreeGrafter"/>
</dbReference>
<keyword evidence="3" id="KW-0238">DNA-binding</keyword>
<dbReference type="GO" id="GO:0005634">
    <property type="term" value="C:nucleus"/>
    <property type="evidence" value="ECO:0007669"/>
    <property type="project" value="UniProtKB-SubCell"/>
</dbReference>
<reference evidence="8 9" key="1">
    <citation type="submission" date="2024-01" db="EMBL/GenBank/DDBJ databases">
        <title>The genomes of 5 underutilized Papilionoideae crops provide insights into root nodulation and disease resistanc.</title>
        <authorList>
            <person name="Jiang F."/>
        </authorList>
    </citation>
    <scope>NUCLEOTIDE SEQUENCE [LARGE SCALE GENOMIC DNA]</scope>
    <source>
        <strain evidence="8">LVBAO_FW01</strain>
        <tissue evidence="8">Leaves</tissue>
    </source>
</reference>
<dbReference type="SUPFAM" id="SSF55455">
    <property type="entry name" value="SRF-like"/>
    <property type="match status" value="1"/>
</dbReference>
<dbReference type="InterPro" id="IPR036879">
    <property type="entry name" value="TF_MADSbox_sf"/>
</dbReference>
<evidence type="ECO:0000256" key="5">
    <source>
        <dbReference type="ARBA" id="ARBA00023242"/>
    </source>
</evidence>
<keyword evidence="5" id="KW-0539">Nucleus</keyword>
<evidence type="ECO:0000256" key="6">
    <source>
        <dbReference type="SAM" id="Coils"/>
    </source>
</evidence>
<keyword evidence="9" id="KW-1185">Reference proteome</keyword>
<feature type="coiled-coil region" evidence="6">
    <location>
        <begin position="87"/>
        <end position="163"/>
    </location>
</feature>
<dbReference type="CDD" id="cd00265">
    <property type="entry name" value="MADS_MEF2_like"/>
    <property type="match status" value="1"/>
</dbReference>
<dbReference type="GO" id="GO:0045944">
    <property type="term" value="P:positive regulation of transcription by RNA polymerase II"/>
    <property type="evidence" value="ECO:0007669"/>
    <property type="project" value="InterPro"/>
</dbReference>
<dbReference type="PANTHER" id="PTHR11945:SF776">
    <property type="entry name" value="AGAMOUS-LIKE 50-RELATED"/>
    <property type="match status" value="1"/>
</dbReference>
<evidence type="ECO:0000256" key="3">
    <source>
        <dbReference type="ARBA" id="ARBA00023125"/>
    </source>
</evidence>